<accession>A0A081C0D4</accession>
<dbReference type="Gene3D" id="1.20.1290.10">
    <property type="entry name" value="AhpD-like"/>
    <property type="match status" value="1"/>
</dbReference>
<dbReference type="EMBL" id="DF820466">
    <property type="protein sequence ID" value="GAK58039.1"/>
    <property type="molecule type" value="Genomic_DNA"/>
</dbReference>
<dbReference type="InterPro" id="IPR004675">
    <property type="entry name" value="AhpD_core"/>
</dbReference>
<dbReference type="InterPro" id="IPR003779">
    <property type="entry name" value="CMD-like"/>
</dbReference>
<dbReference type="GO" id="GO:0051920">
    <property type="term" value="F:peroxiredoxin activity"/>
    <property type="evidence" value="ECO:0007669"/>
    <property type="project" value="InterPro"/>
</dbReference>
<feature type="domain" description="Carboxymuconolactone decarboxylase-like" evidence="1">
    <location>
        <begin position="32"/>
        <end position="107"/>
    </location>
</feature>
<evidence type="ECO:0000313" key="2">
    <source>
        <dbReference type="EMBL" id="GAK58039.1"/>
    </source>
</evidence>
<sequence length="122" mass="13772">MENFIQQKIAQSVRDRKVVHQTFVENVKTYPSFLELEKHAFSEGVLSKKVKELMALSISIVTKCEPCMEWHVQQAYLAGATDQEIFETIDVAIEMGGGPAAAYARFAVLALEYHKQQTHQGN</sequence>
<dbReference type="Proteomes" id="UP000030661">
    <property type="component" value="Unassembled WGS sequence"/>
</dbReference>
<gene>
    <name evidence="2" type="ORF">U27_05012</name>
</gene>
<dbReference type="eggNOG" id="COG0599">
    <property type="taxonomic scope" value="Bacteria"/>
</dbReference>
<protein>
    <submittedName>
        <fullName evidence="2">Alkylhydroperoxidase like protein, AhpD family</fullName>
    </submittedName>
</protein>
<keyword evidence="2" id="KW-0560">Oxidoreductase</keyword>
<dbReference type="PANTHER" id="PTHR33930">
    <property type="entry name" value="ALKYL HYDROPEROXIDE REDUCTASE AHPD"/>
    <property type="match status" value="1"/>
</dbReference>
<organism evidence="2">
    <name type="scientific">Vecturithrix granuli</name>
    <dbReference type="NCBI Taxonomy" id="1499967"/>
    <lineage>
        <taxon>Bacteria</taxon>
        <taxon>Candidatus Moduliflexota</taxon>
        <taxon>Candidatus Vecturitrichia</taxon>
        <taxon>Candidatus Vecturitrichales</taxon>
        <taxon>Candidatus Vecturitrichaceae</taxon>
        <taxon>Candidatus Vecturithrix</taxon>
    </lineage>
</organism>
<keyword evidence="2" id="KW-0575">Peroxidase</keyword>
<evidence type="ECO:0000313" key="3">
    <source>
        <dbReference type="Proteomes" id="UP000030661"/>
    </source>
</evidence>
<dbReference type="HOGENOM" id="CLU_137228_2_2_0"/>
<dbReference type="PANTHER" id="PTHR33930:SF2">
    <property type="entry name" value="BLR3452 PROTEIN"/>
    <property type="match status" value="1"/>
</dbReference>
<proteinExistence type="predicted"/>
<dbReference type="SUPFAM" id="SSF69118">
    <property type="entry name" value="AhpD-like"/>
    <property type="match status" value="1"/>
</dbReference>
<dbReference type="STRING" id="1499967.U27_05012"/>
<evidence type="ECO:0000259" key="1">
    <source>
        <dbReference type="Pfam" id="PF02627"/>
    </source>
</evidence>
<name>A0A081C0D4_VECG1</name>
<dbReference type="Pfam" id="PF02627">
    <property type="entry name" value="CMD"/>
    <property type="match status" value="1"/>
</dbReference>
<reference evidence="2" key="1">
    <citation type="journal article" date="2015" name="PeerJ">
        <title>First genomic representation of candidate bacterial phylum KSB3 points to enhanced environmental sensing as a trigger of wastewater bulking.</title>
        <authorList>
            <person name="Sekiguchi Y."/>
            <person name="Ohashi A."/>
            <person name="Parks D.H."/>
            <person name="Yamauchi T."/>
            <person name="Tyson G.W."/>
            <person name="Hugenholtz P."/>
        </authorList>
    </citation>
    <scope>NUCLEOTIDE SEQUENCE [LARGE SCALE GENOMIC DNA]</scope>
</reference>
<dbReference type="InterPro" id="IPR029032">
    <property type="entry name" value="AhpD-like"/>
</dbReference>
<dbReference type="NCBIfam" id="TIGR00778">
    <property type="entry name" value="ahpD_dom"/>
    <property type="match status" value="1"/>
</dbReference>
<keyword evidence="3" id="KW-1185">Reference proteome</keyword>
<dbReference type="AlphaFoldDB" id="A0A081C0D4"/>